<evidence type="ECO:0000256" key="1">
    <source>
        <dbReference type="ARBA" id="ARBA00005861"/>
    </source>
</evidence>
<organism evidence="6 7">
    <name type="scientific">Equus caballus</name>
    <name type="common">Horse</name>
    <dbReference type="NCBI Taxonomy" id="9796"/>
    <lineage>
        <taxon>Eukaryota</taxon>
        <taxon>Metazoa</taxon>
        <taxon>Chordata</taxon>
        <taxon>Craniata</taxon>
        <taxon>Vertebrata</taxon>
        <taxon>Euteleostomi</taxon>
        <taxon>Mammalia</taxon>
        <taxon>Eutheria</taxon>
        <taxon>Laurasiatheria</taxon>
        <taxon>Perissodactyla</taxon>
        <taxon>Equidae</taxon>
        <taxon>Equus</taxon>
    </lineage>
</organism>
<dbReference type="Proteomes" id="UP000002281">
    <property type="component" value="Chromosome X"/>
</dbReference>
<reference evidence="6 7" key="1">
    <citation type="journal article" date="2009" name="Science">
        <title>Genome sequence, comparative analysis, and population genetics of the domestic horse.</title>
        <authorList>
            <consortium name="Broad Institute Genome Sequencing Platform"/>
            <consortium name="Broad Institute Whole Genome Assembly Team"/>
            <person name="Wade C.M."/>
            <person name="Giulotto E."/>
            <person name="Sigurdsson S."/>
            <person name="Zoli M."/>
            <person name="Gnerre S."/>
            <person name="Imsland F."/>
            <person name="Lear T.L."/>
            <person name="Adelson D.L."/>
            <person name="Bailey E."/>
            <person name="Bellone R.R."/>
            <person name="Bloecker H."/>
            <person name="Distl O."/>
            <person name="Edgar R.C."/>
            <person name="Garber M."/>
            <person name="Leeb T."/>
            <person name="Mauceli E."/>
            <person name="MacLeod J.N."/>
            <person name="Penedo M.C.T."/>
            <person name="Raison J.M."/>
            <person name="Sharpe T."/>
            <person name="Vogel J."/>
            <person name="Andersson L."/>
            <person name="Antczak D.F."/>
            <person name="Biagi T."/>
            <person name="Binns M.M."/>
            <person name="Chowdhary B.P."/>
            <person name="Coleman S.J."/>
            <person name="Della Valle G."/>
            <person name="Fryc S."/>
            <person name="Guerin G."/>
            <person name="Hasegawa T."/>
            <person name="Hill E.W."/>
            <person name="Jurka J."/>
            <person name="Kiialainen A."/>
            <person name="Lindgren G."/>
            <person name="Liu J."/>
            <person name="Magnani E."/>
            <person name="Mickelson J.R."/>
            <person name="Murray J."/>
            <person name="Nergadze S.G."/>
            <person name="Onofrio R."/>
            <person name="Pedroni S."/>
            <person name="Piras M.F."/>
            <person name="Raudsepp T."/>
            <person name="Rocchi M."/>
            <person name="Roeed K.H."/>
            <person name="Ryder O.A."/>
            <person name="Searle S."/>
            <person name="Skow L."/>
            <person name="Swinburne J.E."/>
            <person name="Syvaenen A.C."/>
            <person name="Tozaki T."/>
            <person name="Valberg S.J."/>
            <person name="Vaudin M."/>
            <person name="White J.R."/>
            <person name="Zody M.C."/>
            <person name="Lander E.S."/>
            <person name="Lindblad-Toh K."/>
        </authorList>
    </citation>
    <scope>NUCLEOTIDE SEQUENCE [LARGE SCALE GENOMIC DNA]</scope>
    <source>
        <strain evidence="6 7">Thoroughbred</strain>
    </source>
</reference>
<dbReference type="GO" id="GO:0004364">
    <property type="term" value="F:glutathione transferase activity"/>
    <property type="evidence" value="ECO:0007669"/>
    <property type="project" value="UniProtKB-EC"/>
</dbReference>
<dbReference type="InterPro" id="IPR036282">
    <property type="entry name" value="Glutathione-S-Trfase_C_sf"/>
</dbReference>
<dbReference type="Pfam" id="PF00043">
    <property type="entry name" value="GST_C"/>
    <property type="match status" value="1"/>
</dbReference>
<comment type="similarity">
    <text evidence="1">Belongs to the GST superfamily. Mu family.</text>
</comment>
<evidence type="ECO:0000313" key="6">
    <source>
        <dbReference type="Ensembl" id="ENSECAP00000059543.1"/>
    </source>
</evidence>
<dbReference type="FunFam" id="1.20.1050.10:FF:000101">
    <property type="entry name" value="Glutathione S-transferase Mu 4"/>
    <property type="match status" value="1"/>
</dbReference>
<dbReference type="GO" id="GO:0042178">
    <property type="term" value="P:xenobiotic catabolic process"/>
    <property type="evidence" value="ECO:0007669"/>
    <property type="project" value="UniProtKB-ARBA"/>
</dbReference>
<protein>
    <recommendedName>
        <fullName evidence="3">glutathione transferase</fullName>
        <ecNumber evidence="3">2.5.1.18</ecNumber>
    </recommendedName>
</protein>
<dbReference type="InterPro" id="IPR010987">
    <property type="entry name" value="Glutathione-S-Trfase_C-like"/>
</dbReference>
<evidence type="ECO:0000256" key="2">
    <source>
        <dbReference type="ARBA" id="ARBA00011738"/>
    </source>
</evidence>
<keyword evidence="7" id="KW-1185">Reference proteome</keyword>
<accession>A0A9L0RCM8</accession>
<evidence type="ECO:0000256" key="4">
    <source>
        <dbReference type="ARBA" id="ARBA00022679"/>
    </source>
</evidence>
<comment type="subunit">
    <text evidence="2">Homodimer.</text>
</comment>
<sequence length="83" mass="9795">KIARMNQLASVSYSPDFETLKPECLDGLPENMKLFSQFLGKRSWFAWDKITFVDFLTYDILDLHRIFEPECLNAFPNVRDFIT</sequence>
<evidence type="ECO:0000259" key="5">
    <source>
        <dbReference type="PROSITE" id="PS50405"/>
    </source>
</evidence>
<dbReference type="GeneTree" id="ENSGT00940000154679"/>
<name>A0A9L0RCM8_HORSE</name>
<dbReference type="AlphaFoldDB" id="A0A9L0RCM8"/>
<dbReference type="Ensembl" id="ENSECAT00000136699.1">
    <property type="protein sequence ID" value="ENSECAP00000059543.1"/>
    <property type="gene ID" value="ENSECAG00000052721.1"/>
</dbReference>
<dbReference type="PROSITE" id="PS50405">
    <property type="entry name" value="GST_CTER"/>
    <property type="match status" value="1"/>
</dbReference>
<keyword evidence="4" id="KW-0808">Transferase</keyword>
<proteinExistence type="inferred from homology"/>
<dbReference type="InterPro" id="IPR004046">
    <property type="entry name" value="GST_C"/>
</dbReference>
<reference evidence="6" key="2">
    <citation type="submission" date="2025-08" db="UniProtKB">
        <authorList>
            <consortium name="Ensembl"/>
        </authorList>
    </citation>
    <scope>IDENTIFICATION</scope>
    <source>
        <strain evidence="6">Thoroughbred</strain>
    </source>
</reference>
<evidence type="ECO:0000256" key="3">
    <source>
        <dbReference type="ARBA" id="ARBA00012452"/>
    </source>
</evidence>
<feature type="domain" description="GST C-terminal" evidence="5">
    <location>
        <begin position="1"/>
        <end position="83"/>
    </location>
</feature>
<reference evidence="6" key="3">
    <citation type="submission" date="2025-09" db="UniProtKB">
        <authorList>
            <consortium name="Ensembl"/>
        </authorList>
    </citation>
    <scope>IDENTIFICATION</scope>
    <source>
        <strain evidence="6">Thoroughbred</strain>
    </source>
</reference>
<dbReference type="SUPFAM" id="SSF47616">
    <property type="entry name" value="GST C-terminal domain-like"/>
    <property type="match status" value="1"/>
</dbReference>
<evidence type="ECO:0000313" key="7">
    <source>
        <dbReference type="Proteomes" id="UP000002281"/>
    </source>
</evidence>
<dbReference type="EC" id="2.5.1.18" evidence="3"/>
<dbReference type="SMR" id="A0A9L0RCM8"/>
<dbReference type="Gene3D" id="1.20.1050.10">
    <property type="match status" value="1"/>
</dbReference>